<dbReference type="EMBL" id="JAPRAT010000022">
    <property type="protein sequence ID" value="MCZ0703781.1"/>
    <property type="molecule type" value="Genomic_DNA"/>
</dbReference>
<dbReference type="AlphaFoldDB" id="A0A9J6RE89"/>
<comment type="caution">
    <text evidence="3">The sequence shown here is derived from an EMBL/GenBank/DDBJ whole genome shotgun (WGS) entry which is preliminary data.</text>
</comment>
<sequence>MNEKWLQYYYNYPYYRFYPHYSAYLQQNPVFLGAEQQNEASTEEEQGEPFHEQMISPVDSVNMTEQLNKMFEIVSKMEADYREIKEEYQEIKKELKSIDPITIENVNYKIQDLNVQDLSGNLLVGLTTLSDAENLKKLLADEDSISFNDIDTEELNNQESMMDWEEQENNNEEGGNNQ</sequence>
<dbReference type="RefSeq" id="WP_268780546.1">
    <property type="nucleotide sequence ID" value="NZ_JAPRAT010000022.1"/>
</dbReference>
<evidence type="ECO:0000313" key="4">
    <source>
        <dbReference type="Proteomes" id="UP001084197"/>
    </source>
</evidence>
<feature type="coiled-coil region" evidence="1">
    <location>
        <begin position="67"/>
        <end position="94"/>
    </location>
</feature>
<reference evidence="3" key="1">
    <citation type="submission" date="2022-11" db="EMBL/GenBank/DDBJ databases">
        <title>WGS of Natronobacillus azotifigens 24KS-1, an anaerobic diazotrophic haloalkaliphile from soda-rich habitats.</title>
        <authorList>
            <person name="Sorokin D.Y."/>
            <person name="Merkel A.Y."/>
        </authorList>
    </citation>
    <scope>NUCLEOTIDE SEQUENCE</scope>
    <source>
        <strain evidence="3">24KS-1</strain>
    </source>
</reference>
<evidence type="ECO:0000313" key="3">
    <source>
        <dbReference type="EMBL" id="MCZ0703781.1"/>
    </source>
</evidence>
<feature type="region of interest" description="Disordered" evidence="2">
    <location>
        <begin position="151"/>
        <end position="178"/>
    </location>
</feature>
<dbReference type="Proteomes" id="UP001084197">
    <property type="component" value="Unassembled WGS sequence"/>
</dbReference>
<organism evidence="3 4">
    <name type="scientific">Natronobacillus azotifigens</name>
    <dbReference type="NCBI Taxonomy" id="472978"/>
    <lineage>
        <taxon>Bacteria</taxon>
        <taxon>Bacillati</taxon>
        <taxon>Bacillota</taxon>
        <taxon>Bacilli</taxon>
        <taxon>Bacillales</taxon>
        <taxon>Bacillaceae</taxon>
        <taxon>Natronobacillus</taxon>
    </lineage>
</organism>
<protein>
    <submittedName>
        <fullName evidence="3">Uncharacterized protein</fullName>
    </submittedName>
</protein>
<gene>
    <name evidence="3" type="ORF">OWO01_11165</name>
</gene>
<evidence type="ECO:0000256" key="2">
    <source>
        <dbReference type="SAM" id="MobiDB-lite"/>
    </source>
</evidence>
<accession>A0A9J6RE89</accession>
<keyword evidence="1" id="KW-0175">Coiled coil</keyword>
<feature type="compositionally biased region" description="Acidic residues" evidence="2">
    <location>
        <begin position="151"/>
        <end position="171"/>
    </location>
</feature>
<proteinExistence type="predicted"/>
<keyword evidence="4" id="KW-1185">Reference proteome</keyword>
<name>A0A9J6RE89_9BACI</name>
<evidence type="ECO:0000256" key="1">
    <source>
        <dbReference type="SAM" id="Coils"/>
    </source>
</evidence>